<feature type="non-terminal residue" evidence="1">
    <location>
        <position position="88"/>
    </location>
</feature>
<comment type="caution">
    <text evidence="1">The sequence shown here is derived from an EMBL/GenBank/DDBJ whole genome shotgun (WGS) entry which is preliminary data.</text>
</comment>
<accession>A0ACB8VI71</accession>
<dbReference type="EMBL" id="CM041551">
    <property type="protein sequence ID" value="KAI3355165.1"/>
    <property type="molecule type" value="Genomic_DNA"/>
</dbReference>
<feature type="non-terminal residue" evidence="1">
    <location>
        <position position="1"/>
    </location>
</feature>
<sequence>QDKHMKYLLDVEKQLESDMNRCKWFSIQCDESVDFSDKAQLAVIVRMVFDDFSTKVGQHVVLGQSKCITYSEWQSVHSQLEEAVPPQK</sequence>
<gene>
    <name evidence="1" type="ORF">L3Q82_018035</name>
</gene>
<keyword evidence="2" id="KW-1185">Reference proteome</keyword>
<dbReference type="Proteomes" id="UP000831701">
    <property type="component" value="Chromosome 21"/>
</dbReference>
<proteinExistence type="predicted"/>
<organism evidence="1 2">
    <name type="scientific">Scortum barcoo</name>
    <name type="common">barcoo grunter</name>
    <dbReference type="NCBI Taxonomy" id="214431"/>
    <lineage>
        <taxon>Eukaryota</taxon>
        <taxon>Metazoa</taxon>
        <taxon>Chordata</taxon>
        <taxon>Craniata</taxon>
        <taxon>Vertebrata</taxon>
        <taxon>Euteleostomi</taxon>
        <taxon>Actinopterygii</taxon>
        <taxon>Neopterygii</taxon>
        <taxon>Teleostei</taxon>
        <taxon>Neoteleostei</taxon>
        <taxon>Acanthomorphata</taxon>
        <taxon>Eupercaria</taxon>
        <taxon>Centrarchiformes</taxon>
        <taxon>Terapontoidei</taxon>
        <taxon>Terapontidae</taxon>
        <taxon>Scortum</taxon>
    </lineage>
</organism>
<evidence type="ECO:0000313" key="2">
    <source>
        <dbReference type="Proteomes" id="UP000831701"/>
    </source>
</evidence>
<reference evidence="1" key="1">
    <citation type="submission" date="2022-04" db="EMBL/GenBank/DDBJ databases">
        <title>Jade perch genome.</title>
        <authorList>
            <person name="Chao B."/>
        </authorList>
    </citation>
    <scope>NUCLEOTIDE SEQUENCE</scope>
    <source>
        <strain evidence="1">CB-2022</strain>
    </source>
</reference>
<evidence type="ECO:0000313" key="1">
    <source>
        <dbReference type="EMBL" id="KAI3355165.1"/>
    </source>
</evidence>
<protein>
    <submittedName>
        <fullName evidence="1">Uncharacterized protein</fullName>
    </submittedName>
</protein>
<name>A0ACB8VI71_9TELE</name>